<evidence type="ECO:0000256" key="4">
    <source>
        <dbReference type="ARBA" id="ARBA00022679"/>
    </source>
</evidence>
<keyword evidence="9" id="KW-1015">Disulfide bond</keyword>
<keyword evidence="4" id="KW-0808">Transferase</keyword>
<dbReference type="InterPro" id="IPR025287">
    <property type="entry name" value="WAK_GUB"/>
</dbReference>
<evidence type="ECO:0000256" key="6">
    <source>
        <dbReference type="ARBA" id="ARBA00022741"/>
    </source>
</evidence>
<gene>
    <name evidence="16" type="ORF">VNO80_18695</name>
</gene>
<dbReference type="PROSITE" id="PS00108">
    <property type="entry name" value="PROTEIN_KINASE_ST"/>
    <property type="match status" value="1"/>
</dbReference>
<evidence type="ECO:0000259" key="15">
    <source>
        <dbReference type="PROSITE" id="PS50011"/>
    </source>
</evidence>
<dbReference type="CDD" id="cd00054">
    <property type="entry name" value="EGF_CA"/>
    <property type="match status" value="1"/>
</dbReference>
<keyword evidence="17" id="KW-1185">Reference proteome</keyword>
<dbReference type="Pfam" id="PF00069">
    <property type="entry name" value="Pkinase"/>
    <property type="match status" value="1"/>
</dbReference>
<keyword evidence="5 14" id="KW-0732">Signal</keyword>
<evidence type="ECO:0000256" key="13">
    <source>
        <dbReference type="SAM" id="Phobius"/>
    </source>
</evidence>
<evidence type="ECO:0000256" key="11">
    <source>
        <dbReference type="ARBA" id="ARBA00047558"/>
    </source>
</evidence>
<name>A0AAN9QZY8_PHACN</name>
<evidence type="ECO:0000256" key="9">
    <source>
        <dbReference type="ARBA" id="ARBA00023157"/>
    </source>
</evidence>
<sequence>MASARDNTIVVLVACFVMISAASQTIRPSCQHKCGSVNIPYPFGTTEDCYLKSNFYVACNTSHKPPKLFLWNVTKNIEILEVSLNGHLRVKSPVAYLCYDEKGVLVDSGNSSMTLQAFPFSYTQNKFVGIGCDTLSTINATIGKNYSAGGCFSLCSSVESSTNGSQLGIGFCQTSIPKNILEYQARVMRSNMLHRDMNIPCSYSLLVEEDSFKFSTDDFIKLQKRRTVPTVLDWAVGNLTCEEAKNNLTSYVCQENSVCIDSQNGRGYLCGCLEGYVGNAYLHGGCHDIDECANPSLNDCSDICINLPGSYNCSCTNTRKQLGDGRKGGSGCVSNLQHVVNEIVIGTYYLFGTGIGLVLLLIGSGWLYHVFRKRKRVRLTARYFKKTERPLLVYEFVNNGTLFDHIHNENTTLPWETRLRIAAETADVLAYLHSSAFIPIIHRDFKSTNILLDDKYTAKVSDFGTSRLVPRDKCQLTTLVQGTLGYLDPEYFQTSKLTEKSDVYSFGVVLAELLTGRRALSFDMPEGRGIWRCIFFRLGEERPSMKEVAMELESLKTMTTTSLINATSNGAEYVIGERSGSAERDTANCDYTHAICAGPENDTICNDVMSPLWGGR</sequence>
<feature type="chain" id="PRO_5043000730" description="Protein kinase domain-containing protein" evidence="14">
    <location>
        <begin position="23"/>
        <end position="616"/>
    </location>
</feature>
<dbReference type="InterPro" id="IPR049883">
    <property type="entry name" value="NOTCH1_EGF-like"/>
</dbReference>
<dbReference type="InterPro" id="IPR008271">
    <property type="entry name" value="Ser/Thr_kinase_AS"/>
</dbReference>
<dbReference type="InterPro" id="IPR011009">
    <property type="entry name" value="Kinase-like_dom_sf"/>
</dbReference>
<dbReference type="PANTHER" id="PTHR27005">
    <property type="entry name" value="WALL-ASSOCIATED RECEPTOR KINASE-LIKE 21"/>
    <property type="match status" value="1"/>
</dbReference>
<dbReference type="SUPFAM" id="SSF56112">
    <property type="entry name" value="Protein kinase-like (PK-like)"/>
    <property type="match status" value="1"/>
</dbReference>
<feature type="domain" description="Protein kinase" evidence="15">
    <location>
        <begin position="316"/>
        <end position="574"/>
    </location>
</feature>
<dbReference type="AlphaFoldDB" id="A0AAN9QZY8"/>
<keyword evidence="13" id="KW-1133">Transmembrane helix</keyword>
<dbReference type="GO" id="GO:0005524">
    <property type="term" value="F:ATP binding"/>
    <property type="evidence" value="ECO:0007669"/>
    <property type="project" value="UniProtKB-KW"/>
</dbReference>
<keyword evidence="7" id="KW-0418">Kinase</keyword>
<comment type="catalytic activity">
    <reaction evidence="12">
        <text>L-threonyl-[protein] + ATP = O-phospho-L-threonyl-[protein] + ADP + H(+)</text>
        <dbReference type="Rhea" id="RHEA:46608"/>
        <dbReference type="Rhea" id="RHEA-COMP:11060"/>
        <dbReference type="Rhea" id="RHEA-COMP:11605"/>
        <dbReference type="ChEBI" id="CHEBI:15378"/>
        <dbReference type="ChEBI" id="CHEBI:30013"/>
        <dbReference type="ChEBI" id="CHEBI:30616"/>
        <dbReference type="ChEBI" id="CHEBI:61977"/>
        <dbReference type="ChEBI" id="CHEBI:456216"/>
    </reaction>
</comment>
<keyword evidence="10" id="KW-0325">Glycoprotein</keyword>
<dbReference type="SUPFAM" id="SSF57196">
    <property type="entry name" value="EGF/Laminin"/>
    <property type="match status" value="1"/>
</dbReference>
<evidence type="ECO:0000256" key="10">
    <source>
        <dbReference type="ARBA" id="ARBA00023180"/>
    </source>
</evidence>
<protein>
    <recommendedName>
        <fullName evidence="15">Protein kinase domain-containing protein</fullName>
    </recommendedName>
</protein>
<proteinExistence type="predicted"/>
<evidence type="ECO:0000256" key="7">
    <source>
        <dbReference type="ARBA" id="ARBA00022777"/>
    </source>
</evidence>
<feature type="signal peptide" evidence="14">
    <location>
        <begin position="1"/>
        <end position="22"/>
    </location>
</feature>
<dbReference type="EMBL" id="JAYMYR010000007">
    <property type="protein sequence ID" value="KAK7353254.1"/>
    <property type="molecule type" value="Genomic_DNA"/>
</dbReference>
<dbReference type="Gene3D" id="2.10.25.10">
    <property type="entry name" value="Laminin"/>
    <property type="match status" value="2"/>
</dbReference>
<feature type="transmembrane region" description="Helical" evidence="13">
    <location>
        <begin position="348"/>
        <end position="368"/>
    </location>
</feature>
<evidence type="ECO:0000256" key="12">
    <source>
        <dbReference type="ARBA" id="ARBA00047951"/>
    </source>
</evidence>
<evidence type="ECO:0000256" key="8">
    <source>
        <dbReference type="ARBA" id="ARBA00022840"/>
    </source>
</evidence>
<dbReference type="PROSITE" id="PS01187">
    <property type="entry name" value="EGF_CA"/>
    <property type="match status" value="1"/>
</dbReference>
<comment type="catalytic activity">
    <reaction evidence="11">
        <text>L-seryl-[protein] + ATP = O-phospho-L-seryl-[protein] + ADP + H(+)</text>
        <dbReference type="Rhea" id="RHEA:17989"/>
        <dbReference type="Rhea" id="RHEA-COMP:9863"/>
        <dbReference type="Rhea" id="RHEA-COMP:11604"/>
        <dbReference type="ChEBI" id="CHEBI:15378"/>
        <dbReference type="ChEBI" id="CHEBI:29999"/>
        <dbReference type="ChEBI" id="CHEBI:30616"/>
        <dbReference type="ChEBI" id="CHEBI:83421"/>
        <dbReference type="ChEBI" id="CHEBI:456216"/>
    </reaction>
</comment>
<dbReference type="Proteomes" id="UP001374584">
    <property type="component" value="Unassembled WGS sequence"/>
</dbReference>
<keyword evidence="2" id="KW-0723">Serine/threonine-protein kinase</keyword>
<dbReference type="InterPro" id="IPR045274">
    <property type="entry name" value="WAK-like"/>
</dbReference>
<keyword evidence="13" id="KW-0472">Membrane</keyword>
<evidence type="ECO:0000256" key="1">
    <source>
        <dbReference type="ARBA" id="ARBA00004479"/>
    </source>
</evidence>
<evidence type="ECO:0000313" key="16">
    <source>
        <dbReference type="EMBL" id="KAK7353254.1"/>
    </source>
</evidence>
<evidence type="ECO:0000313" key="17">
    <source>
        <dbReference type="Proteomes" id="UP001374584"/>
    </source>
</evidence>
<dbReference type="GO" id="GO:0005509">
    <property type="term" value="F:calcium ion binding"/>
    <property type="evidence" value="ECO:0007669"/>
    <property type="project" value="InterPro"/>
</dbReference>
<dbReference type="FunFam" id="2.10.25.10:FF:000628">
    <property type="entry name" value="Wall-associated receptor kinase 2"/>
    <property type="match status" value="1"/>
</dbReference>
<dbReference type="FunFam" id="1.10.510.10:FF:000084">
    <property type="entry name" value="Wall-associated receptor kinase 2"/>
    <property type="match status" value="1"/>
</dbReference>
<dbReference type="GO" id="GO:0030247">
    <property type="term" value="F:polysaccharide binding"/>
    <property type="evidence" value="ECO:0007669"/>
    <property type="project" value="InterPro"/>
</dbReference>
<comment type="caution">
    <text evidence="16">The sequence shown here is derived from an EMBL/GenBank/DDBJ whole genome shotgun (WGS) entry which is preliminary data.</text>
</comment>
<evidence type="ECO:0000256" key="2">
    <source>
        <dbReference type="ARBA" id="ARBA00022527"/>
    </source>
</evidence>
<evidence type="ECO:0000256" key="3">
    <source>
        <dbReference type="ARBA" id="ARBA00022536"/>
    </source>
</evidence>
<dbReference type="InterPro" id="IPR000719">
    <property type="entry name" value="Prot_kinase_dom"/>
</dbReference>
<dbReference type="InterPro" id="IPR001881">
    <property type="entry name" value="EGF-like_Ca-bd_dom"/>
</dbReference>
<dbReference type="InterPro" id="IPR018097">
    <property type="entry name" value="EGF_Ca-bd_CS"/>
</dbReference>
<dbReference type="SMART" id="SM00181">
    <property type="entry name" value="EGF"/>
    <property type="match status" value="2"/>
</dbReference>
<evidence type="ECO:0000256" key="14">
    <source>
        <dbReference type="SAM" id="SignalP"/>
    </source>
</evidence>
<accession>A0AAN9QZY8</accession>
<dbReference type="Pfam" id="PF07645">
    <property type="entry name" value="EGF_CA"/>
    <property type="match status" value="1"/>
</dbReference>
<dbReference type="PROSITE" id="PS50011">
    <property type="entry name" value="PROTEIN_KINASE_DOM"/>
    <property type="match status" value="1"/>
</dbReference>
<dbReference type="GO" id="GO:0004674">
    <property type="term" value="F:protein serine/threonine kinase activity"/>
    <property type="evidence" value="ECO:0007669"/>
    <property type="project" value="UniProtKB-KW"/>
</dbReference>
<reference evidence="16 17" key="1">
    <citation type="submission" date="2024-01" db="EMBL/GenBank/DDBJ databases">
        <title>The genomes of 5 underutilized Papilionoideae crops provide insights into root nodulation and disease resistanc.</title>
        <authorList>
            <person name="Jiang F."/>
        </authorList>
    </citation>
    <scope>NUCLEOTIDE SEQUENCE [LARGE SCALE GENOMIC DNA]</scope>
    <source>
        <strain evidence="16">JINMINGXINNONG_FW02</strain>
        <tissue evidence="16">Leaves</tissue>
    </source>
</reference>
<dbReference type="Pfam" id="PF13947">
    <property type="entry name" value="GUB_WAK_bind"/>
    <property type="match status" value="1"/>
</dbReference>
<dbReference type="InterPro" id="IPR000742">
    <property type="entry name" value="EGF"/>
</dbReference>
<dbReference type="Gene3D" id="1.10.510.10">
    <property type="entry name" value="Transferase(Phosphotransferase) domain 1"/>
    <property type="match status" value="1"/>
</dbReference>
<dbReference type="PANTHER" id="PTHR27005:SF468">
    <property type="entry name" value="OS01G0310500 PROTEIN"/>
    <property type="match status" value="1"/>
</dbReference>
<keyword evidence="13" id="KW-0812">Transmembrane</keyword>
<evidence type="ECO:0000256" key="5">
    <source>
        <dbReference type="ARBA" id="ARBA00022729"/>
    </source>
</evidence>
<keyword evidence="6" id="KW-0547">Nucleotide-binding</keyword>
<keyword evidence="3" id="KW-0245">EGF-like domain</keyword>
<comment type="subcellular location">
    <subcellularLocation>
        <location evidence="1">Membrane</location>
        <topology evidence="1">Single-pass type I membrane protein</topology>
    </subcellularLocation>
</comment>
<keyword evidence="8" id="KW-0067">ATP-binding</keyword>
<dbReference type="GO" id="GO:0005886">
    <property type="term" value="C:plasma membrane"/>
    <property type="evidence" value="ECO:0007669"/>
    <property type="project" value="TreeGrafter"/>
</dbReference>
<dbReference type="GO" id="GO:0007166">
    <property type="term" value="P:cell surface receptor signaling pathway"/>
    <property type="evidence" value="ECO:0007669"/>
    <property type="project" value="InterPro"/>
</dbReference>
<organism evidence="16 17">
    <name type="scientific">Phaseolus coccineus</name>
    <name type="common">Scarlet runner bean</name>
    <name type="synonym">Phaseolus multiflorus</name>
    <dbReference type="NCBI Taxonomy" id="3886"/>
    <lineage>
        <taxon>Eukaryota</taxon>
        <taxon>Viridiplantae</taxon>
        <taxon>Streptophyta</taxon>
        <taxon>Embryophyta</taxon>
        <taxon>Tracheophyta</taxon>
        <taxon>Spermatophyta</taxon>
        <taxon>Magnoliopsida</taxon>
        <taxon>eudicotyledons</taxon>
        <taxon>Gunneridae</taxon>
        <taxon>Pentapetalae</taxon>
        <taxon>rosids</taxon>
        <taxon>fabids</taxon>
        <taxon>Fabales</taxon>
        <taxon>Fabaceae</taxon>
        <taxon>Papilionoideae</taxon>
        <taxon>50 kb inversion clade</taxon>
        <taxon>NPAAA clade</taxon>
        <taxon>indigoferoid/millettioid clade</taxon>
        <taxon>Phaseoleae</taxon>
        <taxon>Phaseolus</taxon>
    </lineage>
</organism>
<dbReference type="SMART" id="SM00179">
    <property type="entry name" value="EGF_CA"/>
    <property type="match status" value="1"/>
</dbReference>